<evidence type="ECO:0000313" key="1">
    <source>
        <dbReference type="EMBL" id="POO03034.1"/>
    </source>
</evidence>
<sequence>MGREACEEYGREVEILAFKLMELIALESGLASREDGGAVTVLAQDDLGGLEVRRKSDGE</sequence>
<proteinExistence type="predicted"/>
<keyword evidence="2" id="KW-1185">Reference proteome</keyword>
<organism evidence="1 2">
    <name type="scientific">Trema orientale</name>
    <name type="common">Charcoal tree</name>
    <name type="synonym">Celtis orientalis</name>
    <dbReference type="NCBI Taxonomy" id="63057"/>
    <lineage>
        <taxon>Eukaryota</taxon>
        <taxon>Viridiplantae</taxon>
        <taxon>Streptophyta</taxon>
        <taxon>Embryophyta</taxon>
        <taxon>Tracheophyta</taxon>
        <taxon>Spermatophyta</taxon>
        <taxon>Magnoliopsida</taxon>
        <taxon>eudicotyledons</taxon>
        <taxon>Gunneridae</taxon>
        <taxon>Pentapetalae</taxon>
        <taxon>rosids</taxon>
        <taxon>fabids</taxon>
        <taxon>Rosales</taxon>
        <taxon>Cannabaceae</taxon>
        <taxon>Trema</taxon>
    </lineage>
</organism>
<dbReference type="OrthoDB" id="288590at2759"/>
<dbReference type="EMBL" id="JXTC01000003">
    <property type="protein sequence ID" value="POO03034.1"/>
    <property type="molecule type" value="Genomic_DNA"/>
</dbReference>
<dbReference type="AlphaFoldDB" id="A0A2P5FZ26"/>
<dbReference type="Proteomes" id="UP000237000">
    <property type="component" value="Unassembled WGS sequence"/>
</dbReference>
<evidence type="ECO:0000313" key="2">
    <source>
        <dbReference type="Proteomes" id="UP000237000"/>
    </source>
</evidence>
<dbReference type="SUPFAM" id="SSF51197">
    <property type="entry name" value="Clavaminate synthase-like"/>
    <property type="match status" value="1"/>
</dbReference>
<dbReference type="STRING" id="63057.A0A2P5FZ26"/>
<comment type="caution">
    <text evidence="1">The sequence shown here is derived from an EMBL/GenBank/DDBJ whole genome shotgun (WGS) entry which is preliminary data.</text>
</comment>
<accession>A0A2P5FZ26</accession>
<dbReference type="InParanoid" id="A0A2P5FZ26"/>
<reference evidence="2" key="1">
    <citation type="submission" date="2016-06" db="EMBL/GenBank/DDBJ databases">
        <title>Parallel loss of symbiosis genes in relatives of nitrogen-fixing non-legume Parasponia.</title>
        <authorList>
            <person name="Van Velzen R."/>
            <person name="Holmer R."/>
            <person name="Bu F."/>
            <person name="Rutten L."/>
            <person name="Van Zeijl A."/>
            <person name="Liu W."/>
            <person name="Santuari L."/>
            <person name="Cao Q."/>
            <person name="Sharma T."/>
            <person name="Shen D."/>
            <person name="Roswanjaya Y."/>
            <person name="Wardhani T."/>
            <person name="Kalhor M.S."/>
            <person name="Jansen J."/>
            <person name="Van den Hoogen J."/>
            <person name="Gungor B."/>
            <person name="Hartog M."/>
            <person name="Hontelez J."/>
            <person name="Verver J."/>
            <person name="Yang W.-C."/>
            <person name="Schijlen E."/>
            <person name="Repin R."/>
            <person name="Schilthuizen M."/>
            <person name="Schranz E."/>
            <person name="Heidstra R."/>
            <person name="Miyata K."/>
            <person name="Fedorova E."/>
            <person name="Kohlen W."/>
            <person name="Bisseling T."/>
            <person name="Smit S."/>
            <person name="Geurts R."/>
        </authorList>
    </citation>
    <scope>NUCLEOTIDE SEQUENCE [LARGE SCALE GENOMIC DNA]</scope>
    <source>
        <strain evidence="2">cv. RG33-2</strain>
    </source>
</reference>
<name>A0A2P5FZ26_TREOI</name>
<protein>
    <submittedName>
        <fullName evidence="1">Isopenicillin N synthase-like</fullName>
    </submittedName>
</protein>
<gene>
    <name evidence="1" type="ORF">TorRG33x02_010950</name>
</gene>